<dbReference type="InterPro" id="IPR015414">
    <property type="entry name" value="TMEM64"/>
</dbReference>
<dbReference type="InterPro" id="IPR032816">
    <property type="entry name" value="VTT_dom"/>
</dbReference>
<feature type="transmembrane region" description="Helical" evidence="6">
    <location>
        <begin position="110"/>
        <end position="130"/>
    </location>
</feature>
<keyword evidence="5 6" id="KW-0472">Membrane</keyword>
<protein>
    <recommendedName>
        <fullName evidence="6">TVP38/TMEM64 family membrane protein</fullName>
    </recommendedName>
</protein>
<comment type="similarity">
    <text evidence="6">Belongs to the TVP38/TMEM64 family.</text>
</comment>
<dbReference type="PANTHER" id="PTHR12677:SF55">
    <property type="entry name" value="UNDECAPRENYL PHOSPHATE TRANSPORTER SAOUHSC_00901-RELATED"/>
    <property type="match status" value="1"/>
</dbReference>
<feature type="transmembrane region" description="Helical" evidence="6">
    <location>
        <begin position="29"/>
        <end position="52"/>
    </location>
</feature>
<sequence>MEMTTPLLSALNEQGITEIMQQYQSFGPLVSMLLAFLISFVPPLPTSVIIGLNGASNGLWAGFLFSWIGVMAGILTVFGLVRQLSHYEYVQRFAERKSIRKSLEWIEKNGFIYLFMLSLLPFGPFTMMHIAAGLSGIRFRSFLTATALGRGIMIFTVSYIGSDLTSYLDNPWQLMPVILFIGLGFLIARKMGSWFGRHNEETAVVGELELEQEPQG</sequence>
<dbReference type="Pfam" id="PF09335">
    <property type="entry name" value="VTT_dom"/>
    <property type="match status" value="1"/>
</dbReference>
<dbReference type="Proteomes" id="UP000078148">
    <property type="component" value="Chromosome"/>
</dbReference>
<feature type="domain" description="VTT" evidence="7">
    <location>
        <begin position="44"/>
        <end position="162"/>
    </location>
</feature>
<keyword evidence="4 6" id="KW-1133">Transmembrane helix</keyword>
<comment type="subcellular location">
    <subcellularLocation>
        <location evidence="1 6">Cell membrane</location>
        <topology evidence="1 6">Multi-pass membrane protein</topology>
    </subcellularLocation>
</comment>
<dbReference type="GO" id="GO:0005886">
    <property type="term" value="C:plasma membrane"/>
    <property type="evidence" value="ECO:0007669"/>
    <property type="project" value="UniProtKB-SubCell"/>
</dbReference>
<keyword evidence="9" id="KW-1185">Reference proteome</keyword>
<evidence type="ECO:0000256" key="1">
    <source>
        <dbReference type="ARBA" id="ARBA00004651"/>
    </source>
</evidence>
<evidence type="ECO:0000256" key="4">
    <source>
        <dbReference type="ARBA" id="ARBA00022989"/>
    </source>
</evidence>
<accession>A0A172ZDR0</accession>
<evidence type="ECO:0000256" key="6">
    <source>
        <dbReference type="RuleBase" id="RU366058"/>
    </source>
</evidence>
<evidence type="ECO:0000256" key="2">
    <source>
        <dbReference type="ARBA" id="ARBA00022475"/>
    </source>
</evidence>
<dbReference type="OrthoDB" id="1651121at2"/>
<evidence type="ECO:0000313" key="9">
    <source>
        <dbReference type="Proteomes" id="UP000078148"/>
    </source>
</evidence>
<feature type="transmembrane region" description="Helical" evidence="6">
    <location>
        <begin position="59"/>
        <end position="81"/>
    </location>
</feature>
<evidence type="ECO:0000256" key="3">
    <source>
        <dbReference type="ARBA" id="ARBA00022692"/>
    </source>
</evidence>
<dbReference type="EMBL" id="CP013023">
    <property type="protein sequence ID" value="ANF95748.1"/>
    <property type="molecule type" value="Genomic_DNA"/>
</dbReference>
<dbReference type="KEGG" id="pbv:AR543_06850"/>
<evidence type="ECO:0000313" key="8">
    <source>
        <dbReference type="EMBL" id="ANF95748.1"/>
    </source>
</evidence>
<reference evidence="9" key="1">
    <citation type="submission" date="2015-10" db="EMBL/GenBank/DDBJ databases">
        <title>Genome of Paenibacillus bovis sp. nov.</title>
        <authorList>
            <person name="Wu Z."/>
            <person name="Gao C."/>
            <person name="Liu Z."/>
            <person name="Zheng H."/>
        </authorList>
    </citation>
    <scope>NUCLEOTIDE SEQUENCE [LARGE SCALE GENOMIC DNA]</scope>
    <source>
        <strain evidence="9">BD3526</strain>
    </source>
</reference>
<dbReference type="PANTHER" id="PTHR12677">
    <property type="entry name" value="GOLGI APPARATUS MEMBRANE PROTEIN TVP38-RELATED"/>
    <property type="match status" value="1"/>
</dbReference>
<reference evidence="8 9" key="2">
    <citation type="journal article" date="2016" name="Int. J. Syst. Evol. Microbiol.">
        <title>Paenibacillus bovis sp. nov., isolated from raw yak (Bos grunniens) milk.</title>
        <authorList>
            <person name="Gao C."/>
            <person name="Han J."/>
            <person name="Liu Z."/>
            <person name="Xu X."/>
            <person name="Hang F."/>
            <person name="Wu Z."/>
        </authorList>
    </citation>
    <scope>NUCLEOTIDE SEQUENCE [LARGE SCALE GENOMIC DNA]</scope>
    <source>
        <strain evidence="8 9">BD3526</strain>
    </source>
</reference>
<keyword evidence="2 6" id="KW-1003">Cell membrane</keyword>
<proteinExistence type="inferred from homology"/>
<dbReference type="AlphaFoldDB" id="A0A172ZDR0"/>
<keyword evidence="3 6" id="KW-0812">Transmembrane</keyword>
<name>A0A172ZDR0_9BACL</name>
<feature type="transmembrane region" description="Helical" evidence="6">
    <location>
        <begin position="142"/>
        <end position="160"/>
    </location>
</feature>
<organism evidence="8 9">
    <name type="scientific">Paenibacillus bovis</name>
    <dbReference type="NCBI Taxonomy" id="1616788"/>
    <lineage>
        <taxon>Bacteria</taxon>
        <taxon>Bacillati</taxon>
        <taxon>Bacillota</taxon>
        <taxon>Bacilli</taxon>
        <taxon>Bacillales</taxon>
        <taxon>Paenibacillaceae</taxon>
        <taxon>Paenibacillus</taxon>
    </lineage>
</organism>
<dbReference type="RefSeq" id="WP_060532971.1">
    <property type="nucleotide sequence ID" value="NZ_CP013023.1"/>
</dbReference>
<feature type="transmembrane region" description="Helical" evidence="6">
    <location>
        <begin position="172"/>
        <end position="188"/>
    </location>
</feature>
<dbReference type="STRING" id="1616788.AR543_06850"/>
<evidence type="ECO:0000259" key="7">
    <source>
        <dbReference type="Pfam" id="PF09335"/>
    </source>
</evidence>
<evidence type="ECO:0000256" key="5">
    <source>
        <dbReference type="ARBA" id="ARBA00023136"/>
    </source>
</evidence>
<gene>
    <name evidence="8" type="ORF">AR543_06850</name>
</gene>